<evidence type="ECO:0000256" key="1">
    <source>
        <dbReference type="SAM" id="MobiDB-lite"/>
    </source>
</evidence>
<evidence type="ECO:0000313" key="2">
    <source>
        <dbReference type="EMBL" id="ELY92800.1"/>
    </source>
</evidence>
<dbReference type="PANTHER" id="PTHR40053:SF1">
    <property type="entry name" value="SPORULATION-CONTROL PROTEIN SPO0M"/>
    <property type="match status" value="1"/>
</dbReference>
<feature type="compositionally biased region" description="Basic residues" evidence="1">
    <location>
        <begin position="139"/>
        <end position="148"/>
    </location>
</feature>
<reference evidence="2 3" key="1">
    <citation type="journal article" date="2014" name="PLoS Genet.">
        <title>Phylogenetically driven sequencing of extremely halophilic archaea reveals strategies for static and dynamic osmo-response.</title>
        <authorList>
            <person name="Becker E.A."/>
            <person name="Seitzer P.M."/>
            <person name="Tritt A."/>
            <person name="Larsen D."/>
            <person name="Krusor M."/>
            <person name="Yao A.I."/>
            <person name="Wu D."/>
            <person name="Madern D."/>
            <person name="Eisen J.A."/>
            <person name="Darling A.E."/>
            <person name="Facciotti M.T."/>
        </authorList>
    </citation>
    <scope>NUCLEOTIDE SEQUENCE [LARGE SCALE GENOMIC DNA]</scope>
    <source>
        <strain evidence="2 3">DSM 12281</strain>
    </source>
</reference>
<proteinExistence type="predicted"/>
<protein>
    <submittedName>
        <fullName evidence="2">Uncharacterized protein</fullName>
    </submittedName>
</protein>
<dbReference type="Proteomes" id="UP000011648">
    <property type="component" value="Unassembled WGS sequence"/>
</dbReference>
<gene>
    <name evidence="2" type="ORF">C484_08208</name>
</gene>
<dbReference type="AlphaFoldDB" id="M0A212"/>
<evidence type="ECO:0000313" key="3">
    <source>
        <dbReference type="Proteomes" id="UP000011648"/>
    </source>
</evidence>
<dbReference type="EMBL" id="AOIL01000027">
    <property type="protein sequence ID" value="ELY92800.1"/>
    <property type="molecule type" value="Genomic_DNA"/>
</dbReference>
<name>M0A212_9EURY</name>
<dbReference type="Pfam" id="PF07070">
    <property type="entry name" value="Spo0M"/>
    <property type="match status" value="1"/>
</dbReference>
<keyword evidence="3" id="KW-1185">Reference proteome</keyword>
<dbReference type="STRING" id="1230458.C484_08208"/>
<dbReference type="InterPro" id="IPR009776">
    <property type="entry name" value="Spore_0_M"/>
</dbReference>
<feature type="region of interest" description="Disordered" evidence="1">
    <location>
        <begin position="72"/>
        <end position="160"/>
    </location>
</feature>
<comment type="caution">
    <text evidence="2">The sequence shown here is derived from an EMBL/GenBank/DDBJ whole genome shotgun (WGS) entry which is preliminary data.</text>
</comment>
<dbReference type="PANTHER" id="PTHR40053">
    <property type="entry name" value="SPORULATION-CONTROL PROTEIN SPO0M"/>
    <property type="match status" value="1"/>
</dbReference>
<feature type="compositionally biased region" description="Low complexity" evidence="1">
    <location>
        <begin position="124"/>
        <end position="136"/>
    </location>
</feature>
<sequence>ETRYRTDDGYQEVDIDRFTVADSLTIDPGTEETRTVSVDIPYPTPLTVGGLDVWIETELDIDLAADPEDKEYLTVKPTPPSARLRRDGRLGFPSGVQSVRRIHTGGTQAAVGSPRSSNSGPTRADSATASMKSSSSPRLCRHTRRNPRANRPIVSVASRY</sequence>
<feature type="non-terminal residue" evidence="2">
    <location>
        <position position="1"/>
    </location>
</feature>
<organism evidence="2 3">
    <name type="scientific">Natrialba taiwanensis DSM 12281</name>
    <dbReference type="NCBI Taxonomy" id="1230458"/>
    <lineage>
        <taxon>Archaea</taxon>
        <taxon>Methanobacteriati</taxon>
        <taxon>Methanobacteriota</taxon>
        <taxon>Stenosarchaea group</taxon>
        <taxon>Halobacteria</taxon>
        <taxon>Halobacteriales</taxon>
        <taxon>Natrialbaceae</taxon>
        <taxon>Natrialba</taxon>
    </lineage>
</organism>
<accession>M0A212</accession>
<dbReference type="OrthoDB" id="181599at2157"/>